<evidence type="ECO:0000256" key="5">
    <source>
        <dbReference type="ARBA" id="ARBA00022840"/>
    </source>
</evidence>
<dbReference type="InterPro" id="IPR029765">
    <property type="entry name" value="Mev_diP_decarb"/>
</dbReference>
<keyword evidence="4" id="KW-0547">Nucleotide-binding</keyword>
<dbReference type="SUPFAM" id="SSF54211">
    <property type="entry name" value="Ribosomal protein S5 domain 2-like"/>
    <property type="match status" value="1"/>
</dbReference>
<dbReference type="GO" id="GO:0005829">
    <property type="term" value="C:cytosol"/>
    <property type="evidence" value="ECO:0007669"/>
    <property type="project" value="InterPro"/>
</dbReference>
<organism evidence="10 11">
    <name type="scientific">Halotalea alkalilenta</name>
    <dbReference type="NCBI Taxonomy" id="376489"/>
    <lineage>
        <taxon>Bacteria</taxon>
        <taxon>Pseudomonadati</taxon>
        <taxon>Pseudomonadota</taxon>
        <taxon>Gammaproteobacteria</taxon>
        <taxon>Oceanospirillales</taxon>
        <taxon>Halomonadaceae</taxon>
        <taxon>Halotalea</taxon>
    </lineage>
</organism>
<keyword evidence="6" id="KW-0443">Lipid metabolism</keyword>
<reference evidence="10 11" key="1">
    <citation type="submission" date="2016-04" db="EMBL/GenBank/DDBJ databases">
        <title>Complete Genome Sequence of Halotalea alkalilenta IHB B 13600.</title>
        <authorList>
            <person name="Swarnkar M.K."/>
            <person name="Sharma A."/>
            <person name="Kaushal K."/>
            <person name="Soni R."/>
            <person name="Rana S."/>
            <person name="Singh A.K."/>
            <person name="Gulati A."/>
        </authorList>
    </citation>
    <scope>NUCLEOTIDE SEQUENCE [LARGE SCALE GENOMIC DNA]</scope>
    <source>
        <strain evidence="10 11">IHB B 13600</strain>
    </source>
</reference>
<dbReference type="InterPro" id="IPR005935">
    <property type="entry name" value="Mev_decarb"/>
</dbReference>
<dbReference type="FunFam" id="3.30.230.10:FF:000072">
    <property type="entry name" value="Diphosphomevalonate decarboxylase"/>
    <property type="match status" value="1"/>
</dbReference>
<dbReference type="PIRSF" id="PIRSF015950">
    <property type="entry name" value="Mev_P_decrbx"/>
    <property type="match status" value="1"/>
</dbReference>
<evidence type="ECO:0000313" key="11">
    <source>
        <dbReference type="Proteomes" id="UP000077875"/>
    </source>
</evidence>
<dbReference type="PANTHER" id="PTHR10977">
    <property type="entry name" value="DIPHOSPHOMEVALONATE DECARBOXYLASE"/>
    <property type="match status" value="1"/>
</dbReference>
<dbReference type="InterPro" id="IPR020568">
    <property type="entry name" value="Ribosomal_Su5_D2-typ_SF"/>
</dbReference>
<accession>A0A172YHW5</accession>
<dbReference type="GO" id="GO:0004163">
    <property type="term" value="F:diphosphomevalonate decarboxylase activity"/>
    <property type="evidence" value="ECO:0007669"/>
    <property type="project" value="UniProtKB-EC"/>
</dbReference>
<keyword evidence="11" id="KW-1185">Reference proteome</keyword>
<dbReference type="InterPro" id="IPR041431">
    <property type="entry name" value="Mvd1_C"/>
</dbReference>
<dbReference type="Gene3D" id="3.30.70.890">
    <property type="entry name" value="GHMP kinase, C-terminal domain"/>
    <property type="match status" value="1"/>
</dbReference>
<gene>
    <name evidence="10" type="ORF">A5892_16345</name>
</gene>
<dbReference type="AlphaFoldDB" id="A0A172YHW5"/>
<evidence type="ECO:0000259" key="8">
    <source>
        <dbReference type="Pfam" id="PF18376"/>
    </source>
</evidence>
<feature type="domain" description="Mvd1 C-terminal" evidence="8">
    <location>
        <begin position="177"/>
        <end position="310"/>
    </location>
</feature>
<dbReference type="InterPro" id="IPR036554">
    <property type="entry name" value="GHMP_kinase_C_sf"/>
</dbReference>
<dbReference type="EMBL" id="CP015243">
    <property type="protein sequence ID" value="ANF58839.1"/>
    <property type="molecule type" value="Genomic_DNA"/>
</dbReference>
<dbReference type="GO" id="GO:0005524">
    <property type="term" value="F:ATP binding"/>
    <property type="evidence" value="ECO:0007669"/>
    <property type="project" value="UniProtKB-KW"/>
</dbReference>
<dbReference type="Proteomes" id="UP000077875">
    <property type="component" value="Chromosome"/>
</dbReference>
<dbReference type="Pfam" id="PF18376">
    <property type="entry name" value="MDD_C"/>
    <property type="match status" value="1"/>
</dbReference>
<name>A0A172YHW5_9GAMM</name>
<feature type="domain" description="Diphosphomevalonate decarboxylase-like N-terminal" evidence="9">
    <location>
        <begin position="9"/>
        <end position="164"/>
    </location>
</feature>
<evidence type="ECO:0000259" key="9">
    <source>
        <dbReference type="Pfam" id="PF22700"/>
    </source>
</evidence>
<evidence type="ECO:0000256" key="7">
    <source>
        <dbReference type="ARBA" id="ARBA00023239"/>
    </source>
</evidence>
<dbReference type="RefSeq" id="WP_064123695.1">
    <property type="nucleotide sequence ID" value="NZ_CP015243.1"/>
</dbReference>
<dbReference type="Gene3D" id="3.30.230.10">
    <property type="match status" value="1"/>
</dbReference>
<dbReference type="GO" id="GO:0019287">
    <property type="term" value="P:isopentenyl diphosphate biosynthetic process, mevalonate pathway"/>
    <property type="evidence" value="ECO:0007669"/>
    <property type="project" value="InterPro"/>
</dbReference>
<dbReference type="InterPro" id="IPR053859">
    <property type="entry name" value="MVD-like_N"/>
</dbReference>
<comment type="similarity">
    <text evidence="1">Belongs to the diphosphomevalonate decarboxylase family.</text>
</comment>
<evidence type="ECO:0000313" key="10">
    <source>
        <dbReference type="EMBL" id="ANF58839.1"/>
    </source>
</evidence>
<keyword evidence="3" id="KW-0444">Lipid biosynthesis</keyword>
<dbReference type="NCBIfam" id="TIGR01240">
    <property type="entry name" value="mevDPdecarb"/>
    <property type="match status" value="1"/>
</dbReference>
<dbReference type="SUPFAM" id="SSF55060">
    <property type="entry name" value="GHMP Kinase, C-terminal domain"/>
    <property type="match status" value="1"/>
</dbReference>
<keyword evidence="5" id="KW-0067">ATP-binding</keyword>
<dbReference type="Pfam" id="PF22700">
    <property type="entry name" value="MVD-like_N"/>
    <property type="match status" value="1"/>
</dbReference>
<evidence type="ECO:0000256" key="4">
    <source>
        <dbReference type="ARBA" id="ARBA00022741"/>
    </source>
</evidence>
<evidence type="ECO:0000256" key="2">
    <source>
        <dbReference type="ARBA" id="ARBA00012296"/>
    </source>
</evidence>
<dbReference type="STRING" id="376489.A5892_16345"/>
<protein>
    <recommendedName>
        <fullName evidence="2">diphosphomevalonate decarboxylase</fullName>
        <ecNumber evidence="2">4.1.1.33</ecNumber>
    </recommendedName>
</protein>
<keyword evidence="7" id="KW-0456">Lyase</keyword>
<proteinExistence type="inferred from homology"/>
<dbReference type="EC" id="4.1.1.33" evidence="2"/>
<evidence type="ECO:0000256" key="3">
    <source>
        <dbReference type="ARBA" id="ARBA00022516"/>
    </source>
</evidence>
<dbReference type="PANTHER" id="PTHR10977:SF3">
    <property type="entry name" value="DIPHOSPHOMEVALONATE DECARBOXYLASE"/>
    <property type="match status" value="1"/>
</dbReference>
<dbReference type="InterPro" id="IPR014721">
    <property type="entry name" value="Ribsml_uS5_D2-typ_fold_subgr"/>
</dbReference>
<sequence length="332" mass="36298">MSHQATAIAHSNIALIKYWGKRDEARMLPMNGSLSLTLDAFYTRTRVRFFPELGEDHVRLDGRALEGEAARKVSRFLDRVRALKGHEWRAEVDSYNQVPTGAGLASSASAFAALAGAASRAIGLELSPRELSILARKGSGSACRSIFAGFALWQAGTDDQSSYARPVPASNLDDLVMLVVVVNAGHKGLSSREGMRRTVATSPFYPAWVEHAERDLERMRIAVLEGDFTRIGTLAESSAMRMHATMLSAAPPFCYWEAGSLLAMNLVRQLRDEGHECYFTMDAGPNVKIIAREATLPRLRAALGEHFGEEALITARPGPGLRIEDAEAPECR</sequence>
<dbReference type="KEGG" id="haa:A5892_16345"/>
<evidence type="ECO:0000256" key="1">
    <source>
        <dbReference type="ARBA" id="ARBA00008831"/>
    </source>
</evidence>
<evidence type="ECO:0000256" key="6">
    <source>
        <dbReference type="ARBA" id="ARBA00023098"/>
    </source>
</evidence>